<organism evidence="3 4">
    <name type="scientific">Paragonimus westermani</name>
    <dbReference type="NCBI Taxonomy" id="34504"/>
    <lineage>
        <taxon>Eukaryota</taxon>
        <taxon>Metazoa</taxon>
        <taxon>Spiralia</taxon>
        <taxon>Lophotrochozoa</taxon>
        <taxon>Platyhelminthes</taxon>
        <taxon>Trematoda</taxon>
        <taxon>Digenea</taxon>
        <taxon>Plagiorchiida</taxon>
        <taxon>Troglotremata</taxon>
        <taxon>Troglotrematidae</taxon>
        <taxon>Paragonimus</taxon>
    </lineage>
</organism>
<dbReference type="OrthoDB" id="440128at2759"/>
<accession>A0A8T0DBH2</accession>
<dbReference type="Proteomes" id="UP000699462">
    <property type="component" value="Unassembled WGS sequence"/>
</dbReference>
<evidence type="ECO:0000313" key="4">
    <source>
        <dbReference type="Proteomes" id="UP000699462"/>
    </source>
</evidence>
<dbReference type="Pfam" id="PF06424">
    <property type="entry name" value="PRP1_N"/>
    <property type="match status" value="1"/>
</dbReference>
<dbReference type="InterPro" id="IPR010491">
    <property type="entry name" value="PRP1_N"/>
</dbReference>
<feature type="region of interest" description="Disordered" evidence="1">
    <location>
        <begin position="36"/>
        <end position="151"/>
    </location>
</feature>
<feature type="compositionally biased region" description="Basic and acidic residues" evidence="1">
    <location>
        <begin position="43"/>
        <end position="53"/>
    </location>
</feature>
<name>A0A8T0DBH2_9TREM</name>
<gene>
    <name evidence="3" type="ORF">P879_06488</name>
</gene>
<evidence type="ECO:0000259" key="2">
    <source>
        <dbReference type="Pfam" id="PF06424"/>
    </source>
</evidence>
<comment type="caution">
    <text evidence="3">The sequence shown here is derived from an EMBL/GenBank/DDBJ whole genome shotgun (WGS) entry which is preliminary data.</text>
</comment>
<evidence type="ECO:0000313" key="3">
    <source>
        <dbReference type="EMBL" id="KAF8564706.1"/>
    </source>
</evidence>
<feature type="compositionally biased region" description="Basic and acidic residues" evidence="1">
    <location>
        <begin position="103"/>
        <end position="132"/>
    </location>
</feature>
<dbReference type="EMBL" id="JTDF01008028">
    <property type="protein sequence ID" value="KAF8564706.1"/>
    <property type="molecule type" value="Genomic_DNA"/>
</dbReference>
<sequence>MQALVIKKTEEIHEAICFTMLLCPYRKRNAAVITGADTGPAREPNDVPDEMHVDPSSGRKKQEDRDELNDSIYGEFIRCGGSPCSKDPYNTDDQKADATYSPIDDRMEERYREYCKKRDRGETENYQRERPKTQRQFTVLKRDLASVSESK</sequence>
<keyword evidence="4" id="KW-1185">Reference proteome</keyword>
<evidence type="ECO:0000256" key="1">
    <source>
        <dbReference type="SAM" id="MobiDB-lite"/>
    </source>
</evidence>
<reference evidence="3 4" key="1">
    <citation type="submission" date="2019-07" db="EMBL/GenBank/DDBJ databases">
        <title>Annotation for the trematode Paragonimus westermani.</title>
        <authorList>
            <person name="Choi Y.-J."/>
        </authorList>
    </citation>
    <scope>NUCLEOTIDE SEQUENCE [LARGE SCALE GENOMIC DNA]</scope>
    <source>
        <strain evidence="3">180907_Pwestermani</strain>
    </source>
</reference>
<protein>
    <recommendedName>
        <fullName evidence="2">PRP1 splicing factor N-terminal domain-containing protein</fullName>
    </recommendedName>
</protein>
<proteinExistence type="predicted"/>
<feature type="domain" description="PRP1 splicing factor N-terminal" evidence="2">
    <location>
        <begin position="33"/>
        <end position="150"/>
    </location>
</feature>
<feature type="compositionally biased region" description="Basic and acidic residues" evidence="1">
    <location>
        <begin position="140"/>
        <end position="151"/>
    </location>
</feature>
<dbReference type="AlphaFoldDB" id="A0A8T0DBH2"/>
<dbReference type="GO" id="GO:0000398">
    <property type="term" value="P:mRNA splicing, via spliceosome"/>
    <property type="evidence" value="ECO:0007669"/>
    <property type="project" value="InterPro"/>
</dbReference>